<protein>
    <submittedName>
        <fullName evidence="1">Fur-regulated protein</fullName>
    </submittedName>
</protein>
<gene>
    <name evidence="1" type="ORF">G0H73_16700</name>
</gene>
<comment type="caution">
    <text evidence="1">The sequence shown here is derived from an EMBL/GenBank/DDBJ whole genome shotgun (WGS) entry which is preliminary data.</text>
</comment>
<dbReference type="EMBL" id="DAAMVH010000010">
    <property type="protein sequence ID" value="HAC8334412.1"/>
    <property type="molecule type" value="Genomic_DNA"/>
</dbReference>
<reference evidence="1" key="2">
    <citation type="submission" date="2018-12" db="EMBL/GenBank/DDBJ databases">
        <authorList>
            <consortium name="NCBI Pathogen Detection Project"/>
        </authorList>
    </citation>
    <scope>NUCLEOTIDE SEQUENCE</scope>
    <source>
        <strain evidence="1">14ARS_STU0125</strain>
    </source>
</reference>
<organism evidence="1">
    <name type="scientific">Salmonella enterica I</name>
    <dbReference type="NCBI Taxonomy" id="59201"/>
    <lineage>
        <taxon>Bacteria</taxon>
        <taxon>Pseudomonadati</taxon>
        <taxon>Pseudomonadota</taxon>
        <taxon>Gammaproteobacteria</taxon>
        <taxon>Enterobacterales</taxon>
        <taxon>Enterobacteriaceae</taxon>
        <taxon>Salmonella</taxon>
    </lineage>
</organism>
<reference evidence="1" key="1">
    <citation type="journal article" date="2018" name="Genome Biol.">
        <title>SKESA: strategic k-mer extension for scrupulous assemblies.</title>
        <authorList>
            <person name="Souvorov A."/>
            <person name="Agarwala R."/>
            <person name="Lipman D.J."/>
        </authorList>
    </citation>
    <scope>NUCLEOTIDE SEQUENCE</scope>
    <source>
        <strain evidence="1">14ARS_STU0125</strain>
    </source>
</reference>
<evidence type="ECO:0000313" key="1">
    <source>
        <dbReference type="EMBL" id="HAC8334412.1"/>
    </source>
</evidence>
<sequence length="242" mass="26625">MAEKIITLSGAANEVLYALFFRGALLSGDLPSKSGTAELRELGFAETRHTATEYQKENHFTFLTSEGQKFAIEHLVNTRFGKQQYCASMTLGVEIDTSVAQKAIDELDQRIRDTVSFELIRNGVPFIKDATIASGAIHAAAIETPQPVTNIYNISFDIMRDEPAQNKVTISTDKFEVKPGIDANTEALIENALKNAAECAARDVAKQVAADKKAMDEQASHVRTAIMMECLPGGVIWRQCRR</sequence>
<proteinExistence type="predicted"/>
<name>A0A3U0F3D7_SALET</name>
<dbReference type="AlphaFoldDB" id="A0A3U0F3D7"/>
<accession>A0A3U0F3D7</accession>